<dbReference type="Proteomes" id="UP000198281">
    <property type="component" value="Unassembled WGS sequence"/>
</dbReference>
<sequence>MKLTRNKLILAALLGGAALGPALWPAMGQEAPESLLPPGFGDAPPAAPAPQPAQPAQPGRPAPAVPVPAPGGPVDLLPAPPVEAAGEPVEEEKSAAELAADAKEAAELELPTASRRPIEVVGVLDTHWGMAPDAFGNMSGVTLNGLLQRTSAPMPSRWASMLVRRALLSRVQAPRGVAPQDWVAERAWMLLRMGEADGARMLVQAVDVDRFTPRLLSIAAQTALATADPAGLCPLTALAGNSQEPIWPMATAICTSMAGDAAISGALIDRTRDRGLARGIDTLLAEKVIGAGSNGRRAITIEWTGVSKLTSWRFGLASATNVPIPDELFATVGPQARAWQARAPLLAPASRIGPARTAAALGVFSSAALVDLYGAVAELTDEADIADSDAGRLRTAFVGEDAAARMTAIRALWTGAQPGRDRYAALILTARAAARVQPGRDQASEAGKLIASMLSAGLDYQAARWAPVINALDDDDADDAWALLAVGVPRPGVDIGAGRVEDYVGRKGEDGAQRARLLVAALAGLGRLNAADAQRLGEQAGVNLAHQDAWTRAIDAAARRGEAGTVALLVATGMQTRDWQGVPAQYFSHMLSALRAVGLEGDARMIAAEAMTRA</sequence>
<feature type="region of interest" description="Disordered" evidence="1">
    <location>
        <begin position="30"/>
        <end position="90"/>
    </location>
</feature>
<name>A0A239DVB5_9SPHN</name>
<keyword evidence="4" id="KW-1185">Reference proteome</keyword>
<feature type="compositionally biased region" description="Low complexity" evidence="1">
    <location>
        <begin position="72"/>
        <end position="87"/>
    </location>
</feature>
<dbReference type="EMBL" id="FZOS01000005">
    <property type="protein sequence ID" value="SNS36426.1"/>
    <property type="molecule type" value="Genomic_DNA"/>
</dbReference>
<accession>A0A239DVB5</accession>
<feature type="chain" id="PRO_5012489499" evidence="2">
    <location>
        <begin position="29"/>
        <end position="614"/>
    </location>
</feature>
<dbReference type="AlphaFoldDB" id="A0A239DVB5"/>
<evidence type="ECO:0000313" key="4">
    <source>
        <dbReference type="Proteomes" id="UP000198281"/>
    </source>
</evidence>
<dbReference type="OrthoDB" id="7388088at2"/>
<proteinExistence type="predicted"/>
<evidence type="ECO:0000256" key="2">
    <source>
        <dbReference type="SAM" id="SignalP"/>
    </source>
</evidence>
<keyword evidence="2" id="KW-0732">Signal</keyword>
<feature type="signal peptide" evidence="2">
    <location>
        <begin position="1"/>
        <end position="28"/>
    </location>
</feature>
<gene>
    <name evidence="3" type="ORF">SAMN06295912_10564</name>
</gene>
<evidence type="ECO:0000256" key="1">
    <source>
        <dbReference type="SAM" id="MobiDB-lite"/>
    </source>
</evidence>
<protein>
    <submittedName>
        <fullName evidence="3">Uncharacterized protein</fullName>
    </submittedName>
</protein>
<dbReference type="RefSeq" id="WP_089218794.1">
    <property type="nucleotide sequence ID" value="NZ_FZOS01000005.1"/>
</dbReference>
<evidence type="ECO:0000313" key="3">
    <source>
        <dbReference type="EMBL" id="SNS36426.1"/>
    </source>
</evidence>
<reference evidence="4" key="1">
    <citation type="submission" date="2017-06" db="EMBL/GenBank/DDBJ databases">
        <authorList>
            <person name="Varghese N."/>
            <person name="Submissions S."/>
        </authorList>
    </citation>
    <scope>NUCLEOTIDE SEQUENCE [LARGE SCALE GENOMIC DNA]</scope>
    <source>
        <strain evidence="4">LNB2</strain>
    </source>
</reference>
<organism evidence="3 4">
    <name type="scientific">Edaphosphingomonas laterariae</name>
    <dbReference type="NCBI Taxonomy" id="861865"/>
    <lineage>
        <taxon>Bacteria</taxon>
        <taxon>Pseudomonadati</taxon>
        <taxon>Pseudomonadota</taxon>
        <taxon>Alphaproteobacteria</taxon>
        <taxon>Sphingomonadales</taxon>
        <taxon>Rhizorhabdaceae</taxon>
        <taxon>Edaphosphingomonas</taxon>
    </lineage>
</organism>
<feature type="compositionally biased region" description="Pro residues" evidence="1">
    <location>
        <begin position="45"/>
        <end position="71"/>
    </location>
</feature>